<dbReference type="KEGG" id="dpp:DICPUDRAFT_154475"/>
<dbReference type="GO" id="GO:0006281">
    <property type="term" value="P:DNA repair"/>
    <property type="evidence" value="ECO:0007669"/>
    <property type="project" value="InterPro"/>
</dbReference>
<accession>F0ZRF2</accession>
<dbReference type="RefSeq" id="XP_003289993.1">
    <property type="nucleotide sequence ID" value="XM_003289945.1"/>
</dbReference>
<dbReference type="InParanoid" id="F0ZRF2"/>
<organism evidence="1 2">
    <name type="scientific">Dictyostelium purpureum</name>
    <name type="common">Slime mold</name>
    <dbReference type="NCBI Taxonomy" id="5786"/>
    <lineage>
        <taxon>Eukaryota</taxon>
        <taxon>Amoebozoa</taxon>
        <taxon>Evosea</taxon>
        <taxon>Eumycetozoa</taxon>
        <taxon>Dictyostelia</taxon>
        <taxon>Dictyosteliales</taxon>
        <taxon>Dictyosteliaceae</taxon>
        <taxon>Dictyostelium</taxon>
    </lineage>
</organism>
<evidence type="ECO:0000313" key="1">
    <source>
        <dbReference type="EMBL" id="EGC33470.1"/>
    </source>
</evidence>
<keyword evidence="2" id="KW-1185">Reference proteome</keyword>
<dbReference type="OrthoDB" id="2099276at2759"/>
<dbReference type="Proteomes" id="UP000001064">
    <property type="component" value="Unassembled WGS sequence"/>
</dbReference>
<name>F0ZRF2_DICPU</name>
<gene>
    <name evidence="1" type="ORF">DICPUDRAFT_154475</name>
</gene>
<reference evidence="2" key="1">
    <citation type="journal article" date="2011" name="Genome Biol.">
        <title>Comparative genomics of the social amoebae Dictyostelium discoideum and Dictyostelium purpureum.</title>
        <authorList>
            <consortium name="US DOE Joint Genome Institute (JGI-PGF)"/>
            <person name="Sucgang R."/>
            <person name="Kuo A."/>
            <person name="Tian X."/>
            <person name="Salerno W."/>
            <person name="Parikh A."/>
            <person name="Feasley C.L."/>
            <person name="Dalin E."/>
            <person name="Tu H."/>
            <person name="Huang E."/>
            <person name="Barry K."/>
            <person name="Lindquist E."/>
            <person name="Shapiro H."/>
            <person name="Bruce D."/>
            <person name="Schmutz J."/>
            <person name="Salamov A."/>
            <person name="Fey P."/>
            <person name="Gaudet P."/>
            <person name="Anjard C."/>
            <person name="Babu M.M."/>
            <person name="Basu S."/>
            <person name="Bushmanova Y."/>
            <person name="van der Wel H."/>
            <person name="Katoh-Kurasawa M."/>
            <person name="Dinh C."/>
            <person name="Coutinho P.M."/>
            <person name="Saito T."/>
            <person name="Elias M."/>
            <person name="Schaap P."/>
            <person name="Kay R.R."/>
            <person name="Henrissat B."/>
            <person name="Eichinger L."/>
            <person name="Rivero F."/>
            <person name="Putnam N.H."/>
            <person name="West C.M."/>
            <person name="Loomis W.F."/>
            <person name="Chisholm R.L."/>
            <person name="Shaulsky G."/>
            <person name="Strassmann J.E."/>
            <person name="Queller D.C."/>
            <person name="Kuspa A."/>
            <person name="Grigoriev I.V."/>
        </authorList>
    </citation>
    <scope>NUCLEOTIDE SEQUENCE [LARGE SCALE GENOMIC DNA]</scope>
    <source>
        <strain evidence="2">QSDP1</strain>
    </source>
</reference>
<dbReference type="VEuPathDB" id="AmoebaDB:DICPUDRAFT_154475"/>
<dbReference type="SUPFAM" id="SSF48150">
    <property type="entry name" value="DNA-glycosylase"/>
    <property type="match status" value="1"/>
</dbReference>
<dbReference type="GeneID" id="10504349"/>
<dbReference type="AlphaFoldDB" id="F0ZRF2"/>
<sequence length="80" mass="9132">MEIPPTFKETKALPCIVPNDKFNCMGKRKRKISVDVHMHRICGRLGWAKTKCSSCPVNNLCLVGIKEMKSLIKKKKKKDC</sequence>
<proteinExistence type="predicted"/>
<dbReference type="InterPro" id="IPR011257">
    <property type="entry name" value="DNA_glycosylase"/>
</dbReference>
<evidence type="ECO:0000313" key="2">
    <source>
        <dbReference type="Proteomes" id="UP000001064"/>
    </source>
</evidence>
<protein>
    <submittedName>
        <fullName evidence="1">Uncharacterized protein</fullName>
    </submittedName>
</protein>
<dbReference type="GO" id="GO:0003824">
    <property type="term" value="F:catalytic activity"/>
    <property type="evidence" value="ECO:0007669"/>
    <property type="project" value="InterPro"/>
</dbReference>
<dbReference type="EMBL" id="GL871140">
    <property type="protein sequence ID" value="EGC33470.1"/>
    <property type="molecule type" value="Genomic_DNA"/>
</dbReference>